<evidence type="ECO:0000256" key="5">
    <source>
        <dbReference type="ARBA" id="ARBA00023288"/>
    </source>
</evidence>
<dbReference type="RefSeq" id="WP_329262259.1">
    <property type="nucleotide sequence ID" value="NZ_CP108992.1"/>
</dbReference>
<sequence length="447" mass="47397">MKISIRRSRRAAIAVALGSVLALTATACGDDGSGAGGDKGDAGSGKGKIVFWDNNGGVRTDIWKEVIADFQKANPDIKVEYVGIASTEYQSKVDTAIQGGGLPDVGGVGAAMLAGFSAQNALEPLDDRLAKSSLSGKLNENMVESLKAAGGGDGTLYSIPTSANNGVLYYRTDLFKKAGLDEPTTWDKFYAAADKLTNAKKNEFGYTIRGGAGSIAQALDAAYGQSGITSFWNGDKTTLNDPKNVAALEKYVALYKKDTPAADLNNDFTKMVAQWDSGTIGMLNHNLGSYQDHLKALGADKFRGIPQPIGATGKRVQVSNPVDGLGVFKSSKNKDAAWKFIEFATSAAENSKFNKSAGQVPSNNDAAKDAWISQAEPTKLAAAALTDGSTTIVQLPYYLPDWNTISKADNEPNFQKVLLGDMSAKDFLDTMAEQLNKAQAEWKEQNG</sequence>
<keyword evidence="1" id="KW-1003">Cell membrane</keyword>
<dbReference type="CDD" id="cd13585">
    <property type="entry name" value="PBP2_TMBP_like"/>
    <property type="match status" value="1"/>
</dbReference>
<keyword evidence="3" id="KW-0472">Membrane</keyword>
<keyword evidence="5" id="KW-0449">Lipoprotein</keyword>
<evidence type="ECO:0000313" key="7">
    <source>
        <dbReference type="EMBL" id="WUT42820.1"/>
    </source>
</evidence>
<dbReference type="Proteomes" id="UP001432168">
    <property type="component" value="Chromosome"/>
</dbReference>
<protein>
    <submittedName>
        <fullName evidence="7">Sugar ABC transporter substrate-binding protein</fullName>
    </submittedName>
</protein>
<keyword evidence="4" id="KW-0564">Palmitate</keyword>
<feature type="signal peptide" evidence="6">
    <location>
        <begin position="1"/>
        <end position="27"/>
    </location>
</feature>
<dbReference type="InterPro" id="IPR006059">
    <property type="entry name" value="SBP"/>
</dbReference>
<evidence type="ECO:0000256" key="2">
    <source>
        <dbReference type="ARBA" id="ARBA00022729"/>
    </source>
</evidence>
<dbReference type="InterPro" id="IPR050490">
    <property type="entry name" value="Bact_solute-bd_prot1"/>
</dbReference>
<name>A0ABZ1WSP5_9ACTN</name>
<dbReference type="EMBL" id="CP109011">
    <property type="protein sequence ID" value="WUT42820.1"/>
    <property type="molecule type" value="Genomic_DNA"/>
</dbReference>
<dbReference type="SUPFAM" id="SSF53850">
    <property type="entry name" value="Periplasmic binding protein-like II"/>
    <property type="match status" value="1"/>
</dbReference>
<evidence type="ECO:0000256" key="6">
    <source>
        <dbReference type="SAM" id="SignalP"/>
    </source>
</evidence>
<feature type="chain" id="PRO_5046135012" evidence="6">
    <location>
        <begin position="28"/>
        <end position="447"/>
    </location>
</feature>
<dbReference type="Gene3D" id="3.40.190.10">
    <property type="entry name" value="Periplasmic binding protein-like II"/>
    <property type="match status" value="1"/>
</dbReference>
<dbReference type="PANTHER" id="PTHR43649">
    <property type="entry name" value="ARABINOSE-BINDING PROTEIN-RELATED"/>
    <property type="match status" value="1"/>
</dbReference>
<evidence type="ECO:0000313" key="8">
    <source>
        <dbReference type="Proteomes" id="UP001432168"/>
    </source>
</evidence>
<gene>
    <name evidence="7" type="ORF">OG929_11215</name>
</gene>
<accession>A0ABZ1WSP5</accession>
<proteinExistence type="predicted"/>
<reference evidence="7" key="1">
    <citation type="submission" date="2022-10" db="EMBL/GenBank/DDBJ databases">
        <title>The complete genomes of actinobacterial strains from the NBC collection.</title>
        <authorList>
            <person name="Joergensen T.S."/>
            <person name="Alvarez Arevalo M."/>
            <person name="Sterndorff E.B."/>
            <person name="Faurdal D."/>
            <person name="Vuksanovic O."/>
            <person name="Mourched A.-S."/>
            <person name="Charusanti P."/>
            <person name="Shaw S."/>
            <person name="Blin K."/>
            <person name="Weber T."/>
        </authorList>
    </citation>
    <scope>NUCLEOTIDE SEQUENCE</scope>
    <source>
        <strain evidence="7">NBC_00686</strain>
    </source>
</reference>
<dbReference type="PROSITE" id="PS51257">
    <property type="entry name" value="PROKAR_LIPOPROTEIN"/>
    <property type="match status" value="1"/>
</dbReference>
<keyword evidence="8" id="KW-1185">Reference proteome</keyword>
<dbReference type="Pfam" id="PF01547">
    <property type="entry name" value="SBP_bac_1"/>
    <property type="match status" value="1"/>
</dbReference>
<evidence type="ECO:0000256" key="1">
    <source>
        <dbReference type="ARBA" id="ARBA00022475"/>
    </source>
</evidence>
<dbReference type="PANTHER" id="PTHR43649:SF33">
    <property type="entry name" value="POLYGALACTURONAN_RHAMNOGALACTURONAN-BINDING PROTEIN YTCQ"/>
    <property type="match status" value="1"/>
</dbReference>
<keyword evidence="2 6" id="KW-0732">Signal</keyword>
<organism evidence="7 8">
    <name type="scientific">Streptomyces pseudovenezuelae</name>
    <dbReference type="NCBI Taxonomy" id="67350"/>
    <lineage>
        <taxon>Bacteria</taxon>
        <taxon>Bacillati</taxon>
        <taxon>Actinomycetota</taxon>
        <taxon>Actinomycetes</taxon>
        <taxon>Kitasatosporales</taxon>
        <taxon>Streptomycetaceae</taxon>
        <taxon>Streptomyces</taxon>
        <taxon>Streptomyces aurantiacus group</taxon>
    </lineage>
</organism>
<evidence type="ECO:0000256" key="3">
    <source>
        <dbReference type="ARBA" id="ARBA00023136"/>
    </source>
</evidence>
<evidence type="ECO:0000256" key="4">
    <source>
        <dbReference type="ARBA" id="ARBA00023139"/>
    </source>
</evidence>